<dbReference type="Pfam" id="PF13246">
    <property type="entry name" value="Cation_ATPase"/>
    <property type="match status" value="1"/>
</dbReference>
<evidence type="ECO:0000259" key="18">
    <source>
        <dbReference type="Pfam" id="PF16209"/>
    </source>
</evidence>
<keyword evidence="5 14" id="KW-0547">Nucleotide-binding</keyword>
<dbReference type="PANTHER" id="PTHR24092">
    <property type="entry name" value="PROBABLE PHOSPHOLIPID-TRANSPORTING ATPASE"/>
    <property type="match status" value="1"/>
</dbReference>
<dbReference type="Gene3D" id="3.40.50.1000">
    <property type="entry name" value="HAD superfamily/HAD-like"/>
    <property type="match status" value="1"/>
</dbReference>
<dbReference type="GO" id="GO:0005886">
    <property type="term" value="C:plasma membrane"/>
    <property type="evidence" value="ECO:0007669"/>
    <property type="project" value="TreeGrafter"/>
</dbReference>
<evidence type="ECO:0000256" key="13">
    <source>
        <dbReference type="PIRSR" id="PIRSR606539-1"/>
    </source>
</evidence>
<dbReference type="PROSITE" id="PS00154">
    <property type="entry name" value="ATPASE_E1_E2"/>
    <property type="match status" value="1"/>
</dbReference>
<feature type="transmembrane region" description="Helical" evidence="16">
    <location>
        <begin position="1247"/>
        <end position="1267"/>
    </location>
</feature>
<feature type="binding site" evidence="14">
    <location>
        <position position="627"/>
    </location>
    <ligand>
        <name>ATP</name>
        <dbReference type="ChEBI" id="CHEBI:30616"/>
    </ligand>
</feature>
<feature type="compositionally biased region" description="Low complexity" evidence="17">
    <location>
        <begin position="310"/>
        <end position="320"/>
    </location>
</feature>
<feature type="compositionally biased region" description="Polar residues" evidence="17">
    <location>
        <begin position="1557"/>
        <end position="1572"/>
    </location>
</feature>
<name>A0A0L6VAD8_9BASI</name>
<feature type="compositionally biased region" description="Polar residues" evidence="17">
    <location>
        <begin position="1606"/>
        <end position="1617"/>
    </location>
</feature>
<evidence type="ECO:0000256" key="14">
    <source>
        <dbReference type="PIRSR" id="PIRSR606539-2"/>
    </source>
</evidence>
<evidence type="ECO:0000313" key="20">
    <source>
        <dbReference type="EMBL" id="KNZ57507.1"/>
    </source>
</evidence>
<evidence type="ECO:0000256" key="10">
    <source>
        <dbReference type="ARBA" id="ARBA00023136"/>
    </source>
</evidence>
<dbReference type="NCBIfam" id="TIGR01494">
    <property type="entry name" value="ATPase_P-type"/>
    <property type="match status" value="1"/>
</dbReference>
<dbReference type="VEuPathDB" id="FungiDB:VP01_213g1"/>
<dbReference type="EC" id="7.6.2.1" evidence="16"/>
<dbReference type="Pfam" id="PF16209">
    <property type="entry name" value="PhoLip_ATPase_N"/>
    <property type="match status" value="1"/>
</dbReference>
<feature type="binding site" evidence="14">
    <location>
        <position position="1161"/>
    </location>
    <ligand>
        <name>ATP</name>
        <dbReference type="ChEBI" id="CHEBI:30616"/>
    </ligand>
</feature>
<evidence type="ECO:0000256" key="2">
    <source>
        <dbReference type="ARBA" id="ARBA00008109"/>
    </source>
</evidence>
<evidence type="ECO:0000256" key="8">
    <source>
        <dbReference type="ARBA" id="ARBA00022967"/>
    </source>
</evidence>
<comment type="catalytic activity">
    <reaction evidence="12">
        <text>a 1,2-diacyl-sn-glycero-3-phosphoethanolamine(out) + ATP + H2O = a 1,2-diacyl-sn-glycero-3-phosphoethanolamine(in) + ADP + phosphate + H(+)</text>
        <dbReference type="Rhea" id="RHEA:66132"/>
        <dbReference type="ChEBI" id="CHEBI:15377"/>
        <dbReference type="ChEBI" id="CHEBI:15378"/>
        <dbReference type="ChEBI" id="CHEBI:30616"/>
        <dbReference type="ChEBI" id="CHEBI:43474"/>
        <dbReference type="ChEBI" id="CHEBI:64612"/>
        <dbReference type="ChEBI" id="CHEBI:456216"/>
    </reaction>
    <physiologicalReaction direction="left-to-right" evidence="12">
        <dbReference type="Rhea" id="RHEA:66133"/>
    </physiologicalReaction>
</comment>
<dbReference type="SFLD" id="SFLDF00027">
    <property type="entry name" value="p-type_atpase"/>
    <property type="match status" value="1"/>
</dbReference>
<dbReference type="EMBL" id="LAVV01006992">
    <property type="protein sequence ID" value="KNZ57507.1"/>
    <property type="molecule type" value="Genomic_DNA"/>
</dbReference>
<feature type="binding site" evidence="14">
    <location>
        <position position="1137"/>
    </location>
    <ligand>
        <name>ATP</name>
        <dbReference type="ChEBI" id="CHEBI:30616"/>
    </ligand>
</feature>
<keyword evidence="4 15" id="KW-0479">Metal-binding</keyword>
<feature type="compositionally biased region" description="Acidic residues" evidence="17">
    <location>
        <begin position="658"/>
        <end position="674"/>
    </location>
</feature>
<feature type="region of interest" description="Disordered" evidence="17">
    <location>
        <begin position="304"/>
        <end position="327"/>
    </location>
</feature>
<feature type="binding site" evidence="15">
    <location>
        <position position="626"/>
    </location>
    <ligand>
        <name>Mg(2+)</name>
        <dbReference type="ChEBI" id="CHEBI:18420"/>
    </ligand>
</feature>
<feature type="binding site" evidence="14">
    <location>
        <position position="626"/>
    </location>
    <ligand>
        <name>ATP</name>
        <dbReference type="ChEBI" id="CHEBI:30616"/>
    </ligand>
</feature>
<dbReference type="FunFam" id="3.40.50.1000:FF:000001">
    <property type="entry name" value="Phospholipid-transporting ATPase IC"/>
    <property type="match status" value="1"/>
</dbReference>
<dbReference type="NCBIfam" id="TIGR01652">
    <property type="entry name" value="ATPase-Plipid"/>
    <property type="match status" value="1"/>
</dbReference>
<feature type="active site" description="4-aspartylphosphate intermediate" evidence="13">
    <location>
        <position position="626"/>
    </location>
</feature>
<feature type="compositionally biased region" description="Basic and acidic residues" evidence="17">
    <location>
        <begin position="1449"/>
        <end position="1487"/>
    </location>
</feature>
<evidence type="ECO:0000256" key="15">
    <source>
        <dbReference type="PIRSR" id="PIRSR606539-3"/>
    </source>
</evidence>
<dbReference type="Gene3D" id="3.40.1110.10">
    <property type="entry name" value="Calcium-transporting ATPase, cytoplasmic domain N"/>
    <property type="match status" value="1"/>
</dbReference>
<organism evidence="20 21">
    <name type="scientific">Puccinia sorghi</name>
    <dbReference type="NCBI Taxonomy" id="27349"/>
    <lineage>
        <taxon>Eukaryota</taxon>
        <taxon>Fungi</taxon>
        <taxon>Dikarya</taxon>
        <taxon>Basidiomycota</taxon>
        <taxon>Pucciniomycotina</taxon>
        <taxon>Pucciniomycetes</taxon>
        <taxon>Pucciniales</taxon>
        <taxon>Pucciniaceae</taxon>
        <taxon>Puccinia</taxon>
    </lineage>
</organism>
<feature type="binding site" evidence="14">
    <location>
        <position position="1160"/>
    </location>
    <ligand>
        <name>ATP</name>
        <dbReference type="ChEBI" id="CHEBI:30616"/>
    </ligand>
</feature>
<dbReference type="InterPro" id="IPR006539">
    <property type="entry name" value="P-type_ATPase_IV"/>
</dbReference>
<feature type="transmembrane region" description="Helical" evidence="16">
    <location>
        <begin position="1331"/>
        <end position="1351"/>
    </location>
</feature>
<keyword evidence="3 16" id="KW-0812">Transmembrane</keyword>
<dbReference type="SFLD" id="SFLDS00003">
    <property type="entry name" value="Haloacid_Dehalogenase"/>
    <property type="match status" value="1"/>
</dbReference>
<feature type="region of interest" description="Disordered" evidence="17">
    <location>
        <begin position="1636"/>
        <end position="1703"/>
    </location>
</feature>
<feature type="binding site" evidence="14">
    <location>
        <position position="992"/>
    </location>
    <ligand>
        <name>ATP</name>
        <dbReference type="ChEBI" id="CHEBI:30616"/>
    </ligand>
</feature>
<evidence type="ECO:0000256" key="6">
    <source>
        <dbReference type="ARBA" id="ARBA00022840"/>
    </source>
</evidence>
<dbReference type="InterPro" id="IPR018303">
    <property type="entry name" value="ATPase_P-typ_P_site"/>
</dbReference>
<keyword evidence="10 16" id="KW-0472">Membrane</keyword>
<dbReference type="GO" id="GO:0000287">
    <property type="term" value="F:magnesium ion binding"/>
    <property type="evidence" value="ECO:0007669"/>
    <property type="project" value="UniProtKB-UniRule"/>
</dbReference>
<evidence type="ECO:0000256" key="9">
    <source>
        <dbReference type="ARBA" id="ARBA00022989"/>
    </source>
</evidence>
<dbReference type="Pfam" id="PF16212">
    <property type="entry name" value="PhoLip_ATPase_C"/>
    <property type="match status" value="1"/>
</dbReference>
<comment type="caution">
    <text evidence="20">The sequence shown here is derived from an EMBL/GenBank/DDBJ whole genome shotgun (WGS) entry which is preliminary data.</text>
</comment>
<dbReference type="InterPro" id="IPR008250">
    <property type="entry name" value="ATPase_P-typ_transduc_dom_A_sf"/>
</dbReference>
<dbReference type="OrthoDB" id="377733at2759"/>
<dbReference type="PANTHER" id="PTHR24092:SF153">
    <property type="entry name" value="PHOSPHOLIPID-TRANSPORTING ATPASE"/>
    <property type="match status" value="1"/>
</dbReference>
<dbReference type="STRING" id="27349.A0A0L6VAD8"/>
<feature type="compositionally biased region" description="Low complexity" evidence="17">
    <location>
        <begin position="1658"/>
        <end position="1682"/>
    </location>
</feature>
<dbReference type="SUPFAM" id="SSF81665">
    <property type="entry name" value="Calcium ATPase, transmembrane domain M"/>
    <property type="match status" value="1"/>
</dbReference>
<protein>
    <recommendedName>
        <fullName evidence="16">Phospholipid-transporting ATPase</fullName>
        <ecNumber evidence="16">7.6.2.1</ecNumber>
    </recommendedName>
</protein>
<feature type="binding site" evidence="14">
    <location>
        <position position="774"/>
    </location>
    <ligand>
        <name>ATP</name>
        <dbReference type="ChEBI" id="CHEBI:30616"/>
    </ligand>
</feature>
<sequence length="1703" mass="190490">MDLQGFTGKERVARPGSPRQAPHWLAPPVADDIFKLVDTGWRLSLVLFRDSSQAGREENNLAAGALLKPLIDMSGGCQRESKSANEKSHKMVNNNIPLWKKYPRNSPSVIDRLTAFDISALFDPPKPKQLARQTHINLPLPSHAWKSTKAGKILVGHPTQAWQHPSNQIRTAKYSLITFIPRNLLEQFRRIANIFFLSLIILQFIPKFTQVSPALSALPLLSVLAITAIKDAYEDVRRHAADYKTNHQLVDTISSSIYTNHNITTSPQSTFKVNWIHNLFNQSHPDLPPKKHWWSRRRKILPAVPPPQTSIDSQASNSSSALEALEKDAENATGFEPTCWQDLHVGDFVRLKNDQPVPADLIICATSDAEENVCFIETKNLDGETNLKSRHALPSLNHLRSAHDCANKQHRRNRFIIENEVPDANMFKYSAAVVFPGIESNTEQDVSQDQHQSGHRVPVDMNSVLLRGTVIRNTEWIIGLVVFTGPDTKIMMNSSATRSKRSKVERQMNPMVFINLGILALMCIFNAIGTRVFDQRYLDGGSYWTLYETISGDNPALNGLIGFAYAMITYQNIVPISLYISIEFVRTLQAYFIWADQEIVDNGRHTLARSWNLSDDLGQIQYVFSDKTGTLTQNLMQFRQCSVAGKVYRGRQKLGSIGEDEDNGDWEEEEEEETVVNGDNHSPGNKSPKSATHRRLMHPKSSEKSQEKPSVKVKESPDVQTFKDSQLMHDLTQGDSEQARSLHGFFACLALCHTVLVSEDEEGSIKYKAQSPDEQALVQAAADVGFVFRGRDKNILRLQVPSQIPTCPSRQSGAQYTEIKELGGGTSDNERETAEVNEYELLEVNEFTSARKRMSVVVRRLVQGDPEAGELYLLVKGADNVIFDRLGSGQDELKQTTDDQLEQFASDGLRTLCLAYRKLELSELEAWSRKYAHACSQIGPDRERLIDQVQDQLEKDLILLGATAIEDQLQEGVPRAIADLKRAGIKVWVATGDKLETAVAIARTCHLIGTDMNLIVVRGGEYGSRSSAYQQIRKSLIDFFDGQTLVDQLKELPPDHSPQVISSPTPTTPSSFLMSTRDDLASIVGEDNGQRAGGYGLVIDGSSLNHALEEPFTREALLELATRCSAVVCCRTSPKQKAEIVRLVKEGIGAQTLAIGDGANDVSMIQTADIGVGVSGEEGMQAVNSSDYAIAKFRFLCKLLFVHGHWSYDRNAKMIGNFFYKEIIGIVALWLYQFWCGYSTTILYEYTYLLFYNVFWTLLPVIGIGVFDQDIGEKVLMVVPELYSIGREGNLFGLGRFAMYMLQGIYQGSVCFFLIMFAYDSTSARTDGLDVSMNEASTVVIVAIIIVCNLFHGLDQTIWNWWLFAFVLFGPVLILIYTAVYSAIKPGWIWTYAYGNNHFLWSSAYWWFGILITIILSLAPHYLMKYYQEMYYPNDLQILRYVNRKHPDHDFQADDQMPYKRENEKYAEEESPQKNPEEPPVLERVKSETPSCHPVRPEIIRSRTSLTHDMATGQLSPHGRGFNFDQADGVGEYAVGNRLRRYNTSVLSLGGAIAEEANTSNTPSKPKQTTMTGRDRSRSVRLGNLQRAFGASFGHHQSNDHHRRQGTQGTTISSINRGSSIAKRISTFLNNPLSSHIPHVEKPSDLPMLPLPTPPTSSPNQPTLAPADPLPSSSSSPTAPAPRETNDHQPESQDPLAAPPNQD</sequence>
<feature type="binding site" evidence="14">
    <location>
        <position position="876"/>
    </location>
    <ligand>
        <name>ATP</name>
        <dbReference type="ChEBI" id="CHEBI:30616"/>
    </ligand>
</feature>
<feature type="transmembrane region" description="Helical" evidence="16">
    <location>
        <begin position="1363"/>
        <end position="1384"/>
    </location>
</feature>
<dbReference type="InterPro" id="IPR023214">
    <property type="entry name" value="HAD_sf"/>
</dbReference>
<accession>A0A0L6VAD8</accession>
<gene>
    <name evidence="20" type="ORF">VP01_213g1</name>
</gene>
<dbReference type="GO" id="GO:0045332">
    <property type="term" value="P:phospholipid translocation"/>
    <property type="evidence" value="ECO:0007669"/>
    <property type="project" value="TreeGrafter"/>
</dbReference>
<feature type="region of interest" description="Disordered" evidence="17">
    <location>
        <begin position="1"/>
        <end position="24"/>
    </location>
</feature>
<feature type="transmembrane region" description="Helical" evidence="16">
    <location>
        <begin position="508"/>
        <end position="528"/>
    </location>
</feature>
<dbReference type="PRINTS" id="PR00119">
    <property type="entry name" value="CATATPASE"/>
</dbReference>
<feature type="binding site" evidence="14">
    <location>
        <position position="910"/>
    </location>
    <ligand>
        <name>ATP</name>
        <dbReference type="ChEBI" id="CHEBI:30616"/>
    </ligand>
</feature>
<feature type="domain" description="P-type ATPase N-terminal" evidence="18">
    <location>
        <begin position="160"/>
        <end position="215"/>
    </location>
</feature>
<comment type="subcellular location">
    <subcellularLocation>
        <location evidence="1 16">Membrane</location>
        <topology evidence="1 16">Multi-pass membrane protein</topology>
    </subcellularLocation>
</comment>
<feature type="binding site" evidence="14">
    <location>
        <position position="628"/>
    </location>
    <ligand>
        <name>ATP</name>
        <dbReference type="ChEBI" id="CHEBI:30616"/>
    </ligand>
</feature>
<dbReference type="InterPro" id="IPR036412">
    <property type="entry name" value="HAD-like_sf"/>
</dbReference>
<comment type="catalytic activity">
    <reaction evidence="11 16">
        <text>ATP + H2O + phospholipidSide 1 = ADP + phosphate + phospholipidSide 2.</text>
        <dbReference type="EC" id="7.6.2.1"/>
    </reaction>
</comment>
<feature type="binding site" evidence="14">
    <location>
        <position position="1131"/>
    </location>
    <ligand>
        <name>ATP</name>
        <dbReference type="ChEBI" id="CHEBI:30616"/>
    </ligand>
</feature>
<feature type="binding site" evidence="14">
    <location>
        <position position="847"/>
    </location>
    <ligand>
        <name>ATP</name>
        <dbReference type="ChEBI" id="CHEBI:30616"/>
    </ligand>
</feature>
<evidence type="ECO:0000256" key="3">
    <source>
        <dbReference type="ARBA" id="ARBA00022692"/>
    </source>
</evidence>
<keyword evidence="7 15" id="KW-0460">Magnesium</keyword>
<evidence type="ECO:0000256" key="17">
    <source>
        <dbReference type="SAM" id="MobiDB-lite"/>
    </source>
</evidence>
<evidence type="ECO:0000313" key="21">
    <source>
        <dbReference type="Proteomes" id="UP000037035"/>
    </source>
</evidence>
<evidence type="ECO:0000256" key="4">
    <source>
        <dbReference type="ARBA" id="ARBA00022723"/>
    </source>
</evidence>
<feature type="binding site" evidence="15">
    <location>
        <position position="1161"/>
    </location>
    <ligand>
        <name>Mg(2+)</name>
        <dbReference type="ChEBI" id="CHEBI:18420"/>
    </ligand>
</feature>
<comment type="similarity">
    <text evidence="2 16">Belongs to the cation transport ATPase (P-type) (TC 3.A.3) family. Type IV subfamily.</text>
</comment>
<feature type="domain" description="P-type ATPase C-terminal" evidence="19">
    <location>
        <begin position="1183"/>
        <end position="1434"/>
    </location>
</feature>
<feature type="binding site" evidence="15">
    <location>
        <position position="1157"/>
    </location>
    <ligand>
        <name>Mg(2+)</name>
        <dbReference type="ChEBI" id="CHEBI:18420"/>
    </ligand>
</feature>
<feature type="transmembrane region" description="Helical" evidence="16">
    <location>
        <begin position="1218"/>
        <end position="1235"/>
    </location>
</feature>
<dbReference type="InterPro" id="IPR044492">
    <property type="entry name" value="P_typ_ATPase_HD_dom"/>
</dbReference>
<dbReference type="InterPro" id="IPR001757">
    <property type="entry name" value="P_typ_ATPase"/>
</dbReference>
<feature type="region of interest" description="Disordered" evidence="17">
    <location>
        <begin position="1449"/>
        <end position="1522"/>
    </location>
</feature>
<dbReference type="GO" id="GO:0005524">
    <property type="term" value="F:ATP binding"/>
    <property type="evidence" value="ECO:0007669"/>
    <property type="project" value="UniProtKB-UniRule"/>
</dbReference>
<feature type="region of interest" description="Disordered" evidence="17">
    <location>
        <begin position="1592"/>
        <end position="1617"/>
    </location>
</feature>
<feature type="binding site" evidence="14">
    <location>
        <position position="991"/>
    </location>
    <ligand>
        <name>ATP</name>
        <dbReference type="ChEBI" id="CHEBI:30616"/>
    </ligand>
</feature>
<evidence type="ECO:0000256" key="12">
    <source>
        <dbReference type="ARBA" id="ARBA00049128"/>
    </source>
</evidence>
<keyword evidence="8 16" id="KW-1278">Translocase</keyword>
<keyword evidence="21" id="KW-1185">Reference proteome</keyword>
<feature type="region of interest" description="Disordered" evidence="17">
    <location>
        <begin position="655"/>
        <end position="717"/>
    </location>
</feature>
<dbReference type="Proteomes" id="UP000037035">
    <property type="component" value="Unassembled WGS sequence"/>
</dbReference>
<dbReference type="SFLD" id="SFLDG00002">
    <property type="entry name" value="C1.7:_P-type_atpase_like"/>
    <property type="match status" value="1"/>
</dbReference>
<dbReference type="SUPFAM" id="SSF56784">
    <property type="entry name" value="HAD-like"/>
    <property type="match status" value="1"/>
</dbReference>
<feature type="region of interest" description="Disordered" evidence="17">
    <location>
        <begin position="1557"/>
        <end position="1580"/>
    </location>
</feature>
<feature type="transmembrane region" description="Helical" evidence="16">
    <location>
        <begin position="1404"/>
        <end position="1423"/>
    </location>
</feature>
<dbReference type="InterPro" id="IPR023298">
    <property type="entry name" value="ATPase_P-typ_TM_dom_sf"/>
</dbReference>
<dbReference type="InterPro" id="IPR032630">
    <property type="entry name" value="P_typ_ATPase_c"/>
</dbReference>
<evidence type="ECO:0000256" key="11">
    <source>
        <dbReference type="ARBA" id="ARBA00034036"/>
    </source>
</evidence>
<evidence type="ECO:0000256" key="5">
    <source>
        <dbReference type="ARBA" id="ARBA00022741"/>
    </source>
</evidence>
<proteinExistence type="inferred from homology"/>
<evidence type="ECO:0000256" key="1">
    <source>
        <dbReference type="ARBA" id="ARBA00004141"/>
    </source>
</evidence>
<evidence type="ECO:0000259" key="19">
    <source>
        <dbReference type="Pfam" id="PF16212"/>
    </source>
</evidence>
<feature type="transmembrane region" description="Helical" evidence="16">
    <location>
        <begin position="1297"/>
        <end position="1319"/>
    </location>
</feature>
<feature type="compositionally biased region" description="Basic and acidic residues" evidence="17">
    <location>
        <begin position="700"/>
        <end position="717"/>
    </location>
</feature>
<dbReference type="Gene3D" id="2.70.150.10">
    <property type="entry name" value="Calcium-transporting ATPase, cytoplasmic transduction domain A"/>
    <property type="match status" value="1"/>
</dbReference>
<dbReference type="SUPFAM" id="SSF81653">
    <property type="entry name" value="Calcium ATPase, transduction domain A"/>
    <property type="match status" value="1"/>
</dbReference>
<keyword evidence="9 16" id="KW-1133">Transmembrane helix</keyword>
<dbReference type="GO" id="GO:0016887">
    <property type="term" value="F:ATP hydrolysis activity"/>
    <property type="evidence" value="ECO:0007669"/>
    <property type="project" value="InterPro"/>
</dbReference>
<keyword evidence="6 14" id="KW-0067">ATP-binding</keyword>
<dbReference type="InterPro" id="IPR023299">
    <property type="entry name" value="ATPase_P-typ_cyto_dom_N"/>
</dbReference>
<evidence type="ECO:0000256" key="7">
    <source>
        <dbReference type="ARBA" id="ARBA00022842"/>
    </source>
</evidence>
<feature type="binding site" evidence="14">
    <location>
        <position position="993"/>
    </location>
    <ligand>
        <name>ATP</name>
        <dbReference type="ChEBI" id="CHEBI:30616"/>
    </ligand>
</feature>
<comment type="cofactor">
    <cofactor evidence="15">
        <name>Mg(2+)</name>
        <dbReference type="ChEBI" id="CHEBI:18420"/>
    </cofactor>
</comment>
<feature type="transmembrane region" description="Helical" evidence="16">
    <location>
        <begin position="560"/>
        <end position="582"/>
    </location>
</feature>
<dbReference type="GO" id="GO:0140326">
    <property type="term" value="F:ATPase-coupled intramembrane lipid transporter activity"/>
    <property type="evidence" value="ECO:0007669"/>
    <property type="project" value="UniProtKB-EC"/>
</dbReference>
<feature type="binding site" evidence="15">
    <location>
        <position position="628"/>
    </location>
    <ligand>
        <name>Mg(2+)</name>
        <dbReference type="ChEBI" id="CHEBI:18420"/>
    </ligand>
</feature>
<dbReference type="InterPro" id="IPR032631">
    <property type="entry name" value="P-type_ATPase_N"/>
</dbReference>
<evidence type="ECO:0000256" key="16">
    <source>
        <dbReference type="RuleBase" id="RU362033"/>
    </source>
</evidence>
<dbReference type="SUPFAM" id="SSF81660">
    <property type="entry name" value="Metal cation-transporting ATPase, ATP-binding domain N"/>
    <property type="match status" value="1"/>
</dbReference>
<reference evidence="20 21" key="1">
    <citation type="submission" date="2015-08" db="EMBL/GenBank/DDBJ databases">
        <title>Next Generation Sequencing and Analysis of the Genome of Puccinia sorghi L Schw, the Causal Agent of Maize Common Rust.</title>
        <authorList>
            <person name="Rochi L."/>
            <person name="Burguener G."/>
            <person name="Darino M."/>
            <person name="Turjanski A."/>
            <person name="Kreff E."/>
            <person name="Dieguez M.J."/>
            <person name="Sacco F."/>
        </authorList>
    </citation>
    <scope>NUCLEOTIDE SEQUENCE [LARGE SCALE GENOMIC DNA]</scope>
    <source>
        <strain evidence="20 21">RO10H11247</strain>
    </source>
</reference>